<dbReference type="OrthoDB" id="1179353at2"/>
<evidence type="ECO:0000256" key="1">
    <source>
        <dbReference type="SAM" id="SignalP"/>
    </source>
</evidence>
<sequence length="173" mass="18969">MKKILIFILLFWSIPVFSQDEIQSNDDLKEPFIRIFNSQKKKIDKGRFLSVSPDYLELNILKGSDTVQVSLKDISYIITKRSTGHSMLIGAAAGMVVGSTLVALTYDPDQGGLFNISKGDMILMVGPVFGLGGTIVGAIVSEFNKSALYRIDGSAEKMKDFKNGVSLSNKPQE</sequence>
<accession>A3HTU2</accession>
<dbReference type="HOGENOM" id="CLU_1544407_0_0_10"/>
<evidence type="ECO:0000313" key="2">
    <source>
        <dbReference type="EMBL" id="EAZ83260.1"/>
    </source>
</evidence>
<comment type="caution">
    <text evidence="2">The sequence shown here is derived from an EMBL/GenBank/DDBJ whole genome shotgun (WGS) entry which is preliminary data.</text>
</comment>
<keyword evidence="1" id="KW-0732">Signal</keyword>
<name>A3HTU2_9BACT</name>
<proteinExistence type="predicted"/>
<organism evidence="2 3">
    <name type="scientific">Algoriphagus machipongonensis</name>
    <dbReference type="NCBI Taxonomy" id="388413"/>
    <lineage>
        <taxon>Bacteria</taxon>
        <taxon>Pseudomonadati</taxon>
        <taxon>Bacteroidota</taxon>
        <taxon>Cytophagia</taxon>
        <taxon>Cytophagales</taxon>
        <taxon>Cyclobacteriaceae</taxon>
        <taxon>Algoriphagus</taxon>
    </lineage>
</organism>
<feature type="signal peptide" evidence="1">
    <location>
        <begin position="1"/>
        <end position="18"/>
    </location>
</feature>
<evidence type="ECO:0000313" key="3">
    <source>
        <dbReference type="Proteomes" id="UP000003919"/>
    </source>
</evidence>
<dbReference type="EMBL" id="AAXU02000001">
    <property type="protein sequence ID" value="EAZ83260.1"/>
    <property type="molecule type" value="Genomic_DNA"/>
</dbReference>
<feature type="chain" id="PRO_5002653191" evidence="1">
    <location>
        <begin position="19"/>
        <end position="173"/>
    </location>
</feature>
<dbReference type="AlphaFoldDB" id="A3HTU2"/>
<dbReference type="eggNOG" id="ENOG5033P28">
    <property type="taxonomic scope" value="Bacteria"/>
</dbReference>
<dbReference type="RefSeq" id="WP_008201285.1">
    <property type="nucleotide sequence ID" value="NZ_CM001023.1"/>
</dbReference>
<reference evidence="2 3" key="1">
    <citation type="journal article" date="2011" name="J. Bacteriol.">
        <title>Complete genome sequence of Algoriphagus sp. PR1, bacterial prey of a colony-forming choanoflagellate.</title>
        <authorList>
            <person name="Alegado R.A."/>
            <person name="Ferriera S."/>
            <person name="Nusbaum C."/>
            <person name="Young S.K."/>
            <person name="Zeng Q."/>
            <person name="Imamovic A."/>
            <person name="Fairclough S.R."/>
            <person name="King N."/>
        </authorList>
    </citation>
    <scope>NUCLEOTIDE SEQUENCE [LARGE SCALE GENOMIC DNA]</scope>
    <source>
        <strain evidence="2 3">PR1</strain>
    </source>
</reference>
<protein>
    <submittedName>
        <fullName evidence="2">Peptidase S1 and S6, chymotrypsin/Hap:PDZ/DHR/GLGF</fullName>
    </submittedName>
</protein>
<dbReference type="Proteomes" id="UP000003919">
    <property type="component" value="Unassembled WGS sequence"/>
</dbReference>
<gene>
    <name evidence="2" type="ORF">ALPR1_13605</name>
</gene>
<keyword evidence="3" id="KW-1185">Reference proteome</keyword>